<comment type="caution">
    <text evidence="1">The sequence shown here is derived from an EMBL/GenBank/DDBJ whole genome shotgun (WGS) entry which is preliminary data.</text>
</comment>
<gene>
    <name evidence="1" type="ORF">H6G81_16835</name>
</gene>
<organism evidence="1 2">
    <name type="scientific">Scytonema hofmannii FACHB-248</name>
    <dbReference type="NCBI Taxonomy" id="1842502"/>
    <lineage>
        <taxon>Bacteria</taxon>
        <taxon>Bacillati</taxon>
        <taxon>Cyanobacteriota</taxon>
        <taxon>Cyanophyceae</taxon>
        <taxon>Nostocales</taxon>
        <taxon>Scytonemataceae</taxon>
        <taxon>Scytonema</taxon>
    </lineage>
</organism>
<evidence type="ECO:0000313" key="1">
    <source>
        <dbReference type="EMBL" id="MBD2606146.1"/>
    </source>
</evidence>
<name>A0ABR8GRV5_9CYAN</name>
<protein>
    <submittedName>
        <fullName evidence="1">Uncharacterized protein</fullName>
    </submittedName>
</protein>
<reference evidence="1 2" key="1">
    <citation type="journal article" date="2020" name="ISME J.">
        <title>Comparative genomics reveals insights into cyanobacterial evolution and habitat adaptation.</title>
        <authorList>
            <person name="Chen M.Y."/>
            <person name="Teng W.K."/>
            <person name="Zhao L."/>
            <person name="Hu C.X."/>
            <person name="Zhou Y.K."/>
            <person name="Han B.P."/>
            <person name="Song L.R."/>
            <person name="Shu W.S."/>
        </authorList>
    </citation>
    <scope>NUCLEOTIDE SEQUENCE [LARGE SCALE GENOMIC DNA]</scope>
    <source>
        <strain evidence="1 2">FACHB-248</strain>
    </source>
</reference>
<proteinExistence type="predicted"/>
<dbReference type="EMBL" id="JACJTA010000035">
    <property type="protein sequence ID" value="MBD2606146.1"/>
    <property type="molecule type" value="Genomic_DNA"/>
</dbReference>
<keyword evidence="2" id="KW-1185">Reference proteome</keyword>
<dbReference type="RefSeq" id="WP_029633513.1">
    <property type="nucleotide sequence ID" value="NZ_JACJTA010000035.1"/>
</dbReference>
<evidence type="ECO:0000313" key="2">
    <source>
        <dbReference type="Proteomes" id="UP000660380"/>
    </source>
</evidence>
<dbReference type="Proteomes" id="UP000660380">
    <property type="component" value="Unassembled WGS sequence"/>
</dbReference>
<accession>A0ABR8GRV5</accession>
<sequence length="87" mass="9996">MPKNKHEKVKITVNPTNINFTSICLSPSTKDVFILIERSARLSRITKIFYYVWVDWAMGKITTISQIVELFASPVYLSGNEEISDRT</sequence>